<dbReference type="InterPro" id="IPR028973">
    <property type="entry name" value="PhnB-like"/>
</dbReference>
<dbReference type="Pfam" id="PF06983">
    <property type="entry name" value="3-dmu-9_3-mt"/>
    <property type="match status" value="1"/>
</dbReference>
<dbReference type="Gene3D" id="3.10.180.10">
    <property type="entry name" value="2,3-Dihydroxybiphenyl 1,2-Dioxygenase, domain 1"/>
    <property type="match status" value="1"/>
</dbReference>
<keyword evidence="3" id="KW-1185">Reference proteome</keyword>
<protein>
    <submittedName>
        <fullName evidence="2">VOC family protein</fullName>
    </submittedName>
</protein>
<comment type="caution">
    <text evidence="2">The sequence shown here is derived from an EMBL/GenBank/DDBJ whole genome shotgun (WGS) entry which is preliminary data.</text>
</comment>
<name>A0A839JY94_9FIRM</name>
<dbReference type="SUPFAM" id="SSF54593">
    <property type="entry name" value="Glyoxalase/Bleomycin resistance protein/Dihydroxybiphenyl dioxygenase"/>
    <property type="match status" value="1"/>
</dbReference>
<dbReference type="RefSeq" id="WP_228351925.1">
    <property type="nucleotide sequence ID" value="NZ_JACEGA010000001.1"/>
</dbReference>
<dbReference type="Proteomes" id="UP000574276">
    <property type="component" value="Unassembled WGS sequence"/>
</dbReference>
<evidence type="ECO:0000259" key="1">
    <source>
        <dbReference type="Pfam" id="PF06983"/>
    </source>
</evidence>
<dbReference type="CDD" id="cd06588">
    <property type="entry name" value="PhnB_like"/>
    <property type="match status" value="1"/>
</dbReference>
<accession>A0A839JY94</accession>
<evidence type="ECO:0000313" key="3">
    <source>
        <dbReference type="Proteomes" id="UP000574276"/>
    </source>
</evidence>
<organism evidence="2 3">
    <name type="scientific">Variimorphobacter saccharofermentans</name>
    <dbReference type="NCBI Taxonomy" id="2755051"/>
    <lineage>
        <taxon>Bacteria</taxon>
        <taxon>Bacillati</taxon>
        <taxon>Bacillota</taxon>
        <taxon>Clostridia</taxon>
        <taxon>Lachnospirales</taxon>
        <taxon>Lachnospiraceae</taxon>
        <taxon>Variimorphobacter</taxon>
    </lineage>
</organism>
<gene>
    <name evidence="2" type="ORF">H0486_04825</name>
</gene>
<feature type="domain" description="PhnB-like" evidence="1">
    <location>
        <begin position="4"/>
        <end position="134"/>
    </location>
</feature>
<sequence>MILITPNFNFNGRCEEAINLYQKAFNAKLNCLLRYSDADKRDWDKELDAEKAKLIYHAELMIDNQRIMMCDNMDVDLVKSTSLSLTVTFDTSDEVKKAYKILKDGSTTIYPIHSTTYSSCEVVFIDKFGFRWGLMTEQTER</sequence>
<dbReference type="AlphaFoldDB" id="A0A839JY94"/>
<proteinExistence type="predicted"/>
<reference evidence="2 3" key="1">
    <citation type="submission" date="2020-07" db="EMBL/GenBank/DDBJ databases">
        <title>Characterization and genome sequencing of isolate MD1, a novel member within the family Lachnospiraceae.</title>
        <authorList>
            <person name="Rettenmaier R."/>
            <person name="Di Bello L."/>
            <person name="Zinser C."/>
            <person name="Scheitz K."/>
            <person name="Liebl W."/>
            <person name="Zverlov V."/>
        </authorList>
    </citation>
    <scope>NUCLEOTIDE SEQUENCE [LARGE SCALE GENOMIC DNA]</scope>
    <source>
        <strain evidence="2 3">MD1</strain>
    </source>
</reference>
<dbReference type="EMBL" id="JACEGA010000001">
    <property type="protein sequence ID" value="MBB2182198.1"/>
    <property type="molecule type" value="Genomic_DNA"/>
</dbReference>
<dbReference type="PANTHER" id="PTHR33990">
    <property type="entry name" value="PROTEIN YJDN-RELATED"/>
    <property type="match status" value="1"/>
</dbReference>
<evidence type="ECO:0000313" key="2">
    <source>
        <dbReference type="EMBL" id="MBB2182198.1"/>
    </source>
</evidence>
<dbReference type="InterPro" id="IPR029068">
    <property type="entry name" value="Glyas_Bleomycin-R_OHBP_Dase"/>
</dbReference>